<feature type="binding site" evidence="8">
    <location>
        <position position="192"/>
    </location>
    <ligand>
        <name>Zn(2+)</name>
        <dbReference type="ChEBI" id="CHEBI:29105"/>
    </ligand>
</feature>
<name>A0A537LFP7_9BACT</name>
<feature type="active site" description="Proton donor/acceptor" evidence="6">
    <location>
        <position position="271"/>
    </location>
</feature>
<feature type="binding site" evidence="7">
    <location>
        <position position="224"/>
    </location>
    <ligand>
        <name>substrate</name>
    </ligand>
</feature>
<dbReference type="GO" id="GO:0008448">
    <property type="term" value="F:N-acetylglucosamine-6-phosphate deacetylase activity"/>
    <property type="evidence" value="ECO:0007669"/>
    <property type="project" value="InterPro"/>
</dbReference>
<evidence type="ECO:0000256" key="7">
    <source>
        <dbReference type="PIRSR" id="PIRSR038994-2"/>
    </source>
</evidence>
<proteinExistence type="inferred from homology"/>
<comment type="cofactor">
    <cofactor evidence="8">
        <name>a divalent metal cation</name>
        <dbReference type="ChEBI" id="CHEBI:60240"/>
    </cofactor>
    <text evidence="8">Binds 1 divalent metal cation per subunit.</text>
</comment>
<dbReference type="EMBL" id="VBAL01000006">
    <property type="protein sequence ID" value="TMJ06843.1"/>
    <property type="molecule type" value="Genomic_DNA"/>
</dbReference>
<accession>A0A537LFP7</accession>
<dbReference type="Pfam" id="PF01979">
    <property type="entry name" value="Amidohydro_1"/>
    <property type="match status" value="1"/>
</dbReference>
<dbReference type="SUPFAM" id="SSF51556">
    <property type="entry name" value="Metallo-dependent hydrolases"/>
    <property type="match status" value="1"/>
</dbReference>
<evidence type="ECO:0000259" key="9">
    <source>
        <dbReference type="Pfam" id="PF01979"/>
    </source>
</evidence>
<dbReference type="Proteomes" id="UP000319353">
    <property type="component" value="Unassembled WGS sequence"/>
</dbReference>
<evidence type="ECO:0000256" key="4">
    <source>
        <dbReference type="ARBA" id="ARBA00023277"/>
    </source>
</evidence>
<dbReference type="Gene3D" id="2.30.40.10">
    <property type="entry name" value="Urease, subunit C, domain 1"/>
    <property type="match status" value="1"/>
</dbReference>
<evidence type="ECO:0000256" key="8">
    <source>
        <dbReference type="PIRSR" id="PIRSR038994-3"/>
    </source>
</evidence>
<evidence type="ECO:0000256" key="3">
    <source>
        <dbReference type="ARBA" id="ARBA00022801"/>
    </source>
</evidence>
<comment type="caution">
    <text evidence="10">The sequence shown here is derived from an EMBL/GenBank/DDBJ whole genome shotgun (WGS) entry which is preliminary data.</text>
</comment>
<evidence type="ECO:0000256" key="2">
    <source>
        <dbReference type="ARBA" id="ARBA00022723"/>
    </source>
</evidence>
<protein>
    <submittedName>
        <fullName evidence="10">N-acetylglucosamine-6-phosphate deacetylase</fullName>
    </submittedName>
</protein>
<sequence>MAPVVLVGRHPARGIPVEVAIEGDRITRIRDQPDSASPPHLWLLPGLVDIQVNGYAGLDLNGPDVDPGVVTRVMRSLQAKGVTRFCPTVCTQSHDQMRRTLRAIAEACRTDPRVRYGVAGIHVEGPFISPEDGPRGAHPREHVRPPDWEEFEAFQDAAGGRIRVLTLAPEWPGALAFIRRLAGTGVVVAIGHTAAPPEAIGRAVEAGARLSTHLGNGSHSMLQRHPNYIWEQLAADDLWASIIVDGHHLPPAVVKTFVRAKGVARTILISDAVALAGLSPGDYDWLGLRVTLGMDGRIGLTGTPYLAGSTLDLAAAIPKVISFTGVTLVEAVTMASTNPSRLLGIESGILEEGGRADLMVAHYKQDAMALEVQRTVVAGETVWDASQEPH</sequence>
<dbReference type="AlphaFoldDB" id="A0A537LFP7"/>
<feature type="binding site" evidence="7">
    <location>
        <begin position="216"/>
        <end position="217"/>
    </location>
    <ligand>
        <name>substrate</name>
    </ligand>
</feature>
<dbReference type="InterPro" id="IPR032466">
    <property type="entry name" value="Metal_Hydrolase"/>
</dbReference>
<evidence type="ECO:0000256" key="1">
    <source>
        <dbReference type="ARBA" id="ARBA00010716"/>
    </source>
</evidence>
<dbReference type="InterPro" id="IPR011059">
    <property type="entry name" value="Metal-dep_hydrolase_composite"/>
</dbReference>
<comment type="similarity">
    <text evidence="1 5">Belongs to the metallo-dependent hydrolases superfamily. NagA family.</text>
</comment>
<dbReference type="PANTHER" id="PTHR11113:SF14">
    <property type="entry name" value="N-ACETYLGLUCOSAMINE-6-PHOSPHATE DEACETYLASE"/>
    <property type="match status" value="1"/>
</dbReference>
<organism evidence="10 11">
    <name type="scientific">Candidatus Segetimicrobium genomatis</name>
    <dbReference type="NCBI Taxonomy" id="2569760"/>
    <lineage>
        <taxon>Bacteria</taxon>
        <taxon>Bacillati</taxon>
        <taxon>Candidatus Sysuimicrobiota</taxon>
        <taxon>Candidatus Sysuimicrobiia</taxon>
        <taxon>Candidatus Sysuimicrobiales</taxon>
        <taxon>Candidatus Segetimicrobiaceae</taxon>
        <taxon>Candidatus Segetimicrobium</taxon>
    </lineage>
</organism>
<feature type="binding site" evidence="7">
    <location>
        <begin position="306"/>
        <end position="308"/>
    </location>
    <ligand>
        <name>substrate</name>
    </ligand>
</feature>
<feature type="domain" description="Amidohydrolase-related" evidence="9">
    <location>
        <begin position="43"/>
        <end position="382"/>
    </location>
</feature>
<dbReference type="PANTHER" id="PTHR11113">
    <property type="entry name" value="N-ACETYLGLUCOSAMINE-6-PHOSPHATE DEACETYLASE"/>
    <property type="match status" value="1"/>
</dbReference>
<dbReference type="SUPFAM" id="SSF51338">
    <property type="entry name" value="Composite domain of metallo-dependent hydrolases"/>
    <property type="match status" value="1"/>
</dbReference>
<evidence type="ECO:0000256" key="6">
    <source>
        <dbReference type="PIRSR" id="PIRSR038994-1"/>
    </source>
</evidence>
<keyword evidence="3 5" id="KW-0378">Hydrolase</keyword>
<evidence type="ECO:0000256" key="5">
    <source>
        <dbReference type="PIRNR" id="PIRNR038994"/>
    </source>
</evidence>
<keyword evidence="4 5" id="KW-0119">Carbohydrate metabolism</keyword>
<dbReference type="GO" id="GO:0046872">
    <property type="term" value="F:metal ion binding"/>
    <property type="evidence" value="ECO:0007669"/>
    <property type="project" value="UniProtKB-KW"/>
</dbReference>
<feature type="binding site" evidence="8">
    <location>
        <position position="124"/>
    </location>
    <ligand>
        <name>Zn(2+)</name>
        <dbReference type="ChEBI" id="CHEBI:29105"/>
    </ligand>
</feature>
<dbReference type="InterPro" id="IPR003764">
    <property type="entry name" value="GlcNAc_6-P_deAcase"/>
</dbReference>
<feature type="binding site" evidence="7">
    <location>
        <position position="248"/>
    </location>
    <ligand>
        <name>substrate</name>
    </ligand>
</feature>
<gene>
    <name evidence="10" type="ORF">E6H01_00275</name>
</gene>
<dbReference type="PIRSF" id="PIRSF038994">
    <property type="entry name" value="NagA"/>
    <property type="match status" value="1"/>
</dbReference>
<keyword evidence="2 8" id="KW-0479">Metal-binding</keyword>
<reference evidence="10 11" key="1">
    <citation type="journal article" date="2019" name="Nat. Microbiol.">
        <title>Mediterranean grassland soil C-N compound turnover is dependent on rainfall and depth, and is mediated by genomically divergent microorganisms.</title>
        <authorList>
            <person name="Diamond S."/>
            <person name="Andeer P.F."/>
            <person name="Li Z."/>
            <person name="Crits-Christoph A."/>
            <person name="Burstein D."/>
            <person name="Anantharaman K."/>
            <person name="Lane K.R."/>
            <person name="Thomas B.C."/>
            <person name="Pan C."/>
            <person name="Northen T.R."/>
            <person name="Banfield J.F."/>
        </authorList>
    </citation>
    <scope>NUCLEOTIDE SEQUENCE [LARGE SCALE GENOMIC DNA]</scope>
    <source>
        <strain evidence="10">NP_4</strain>
    </source>
</reference>
<evidence type="ECO:0000313" key="11">
    <source>
        <dbReference type="Proteomes" id="UP000319353"/>
    </source>
</evidence>
<feature type="binding site" evidence="8">
    <location>
        <position position="213"/>
    </location>
    <ligand>
        <name>Zn(2+)</name>
        <dbReference type="ChEBI" id="CHEBI:29105"/>
    </ligand>
</feature>
<feature type="binding site" evidence="7">
    <location>
        <position position="137"/>
    </location>
    <ligand>
        <name>substrate</name>
    </ligand>
</feature>
<dbReference type="InterPro" id="IPR006680">
    <property type="entry name" value="Amidohydro-rel"/>
</dbReference>
<dbReference type="GO" id="GO:0006046">
    <property type="term" value="P:N-acetylglucosamine catabolic process"/>
    <property type="evidence" value="ECO:0007669"/>
    <property type="project" value="TreeGrafter"/>
</dbReference>
<dbReference type="Gene3D" id="3.20.20.140">
    <property type="entry name" value="Metal-dependent hydrolases"/>
    <property type="match status" value="1"/>
</dbReference>
<evidence type="ECO:0000313" key="10">
    <source>
        <dbReference type="EMBL" id="TMJ06843.1"/>
    </source>
</evidence>